<evidence type="ECO:0000313" key="2">
    <source>
        <dbReference type="Proteomes" id="UP000198362"/>
    </source>
</evidence>
<proteinExistence type="predicted"/>
<reference evidence="1 2" key="1">
    <citation type="submission" date="2017-06" db="EMBL/GenBank/DDBJ databases">
        <authorList>
            <person name="Kim H.J."/>
            <person name="Triplett B.A."/>
        </authorList>
    </citation>
    <scope>NUCLEOTIDE SEQUENCE [LARGE SCALE GENOMIC DNA]</scope>
    <source>
        <strain evidence="1 2">CGMCC 4.5593</strain>
    </source>
</reference>
<organism evidence="1 2">
    <name type="scientific">Asanoa hainanensis</name>
    <dbReference type="NCBI Taxonomy" id="560556"/>
    <lineage>
        <taxon>Bacteria</taxon>
        <taxon>Bacillati</taxon>
        <taxon>Actinomycetota</taxon>
        <taxon>Actinomycetes</taxon>
        <taxon>Micromonosporales</taxon>
        <taxon>Micromonosporaceae</taxon>
        <taxon>Asanoa</taxon>
    </lineage>
</organism>
<dbReference type="Proteomes" id="UP000198362">
    <property type="component" value="Unassembled WGS sequence"/>
</dbReference>
<dbReference type="RefSeq" id="WP_089244269.1">
    <property type="nucleotide sequence ID" value="NZ_FZPH01000001.1"/>
</dbReference>
<evidence type="ECO:0000313" key="1">
    <source>
        <dbReference type="EMBL" id="SNS72624.1"/>
    </source>
</evidence>
<gene>
    <name evidence="1" type="ORF">SAMN05421812_101562</name>
</gene>
<accession>A0A239GX38</accession>
<keyword evidence="2" id="KW-1185">Reference proteome</keyword>
<dbReference type="EMBL" id="FZPH01000001">
    <property type="protein sequence ID" value="SNS72624.1"/>
    <property type="molecule type" value="Genomic_DNA"/>
</dbReference>
<sequence length="122" mass="12787">MALRIRVDVAADVDDDLLARLADGLRDELLELDVESVTRPTGPSPHGSKAGEALAVGALLISVAPPAVEAVLAVLVSWLSRQPADVTVEIDGQKFAGPVTREQRAALVDAYLARVAPPDDQA</sequence>
<dbReference type="OrthoDB" id="3297492at2"/>
<protein>
    <submittedName>
        <fullName evidence="1">Uncharacterized protein</fullName>
    </submittedName>
</protein>
<name>A0A239GX38_9ACTN</name>
<dbReference type="AlphaFoldDB" id="A0A239GX38"/>